<dbReference type="Pfam" id="PF02518">
    <property type="entry name" value="HATPase_c"/>
    <property type="match status" value="1"/>
</dbReference>
<dbReference type="SMART" id="SM00387">
    <property type="entry name" value="HATPase_c"/>
    <property type="match status" value="1"/>
</dbReference>
<dbReference type="Gene3D" id="3.30.450.40">
    <property type="match status" value="1"/>
</dbReference>
<dbReference type="Pfam" id="PF00360">
    <property type="entry name" value="PHY"/>
    <property type="match status" value="1"/>
</dbReference>
<evidence type="ECO:0000256" key="10">
    <source>
        <dbReference type="ARBA" id="ARBA00023170"/>
    </source>
</evidence>
<dbReference type="SUPFAM" id="SSF55785">
    <property type="entry name" value="PYP-like sensor domain (PAS domain)"/>
    <property type="match status" value="1"/>
</dbReference>
<dbReference type="GO" id="GO:0009881">
    <property type="term" value="F:photoreceptor activity"/>
    <property type="evidence" value="ECO:0007669"/>
    <property type="project" value="UniProtKB-KW"/>
</dbReference>
<dbReference type="InterPro" id="IPR001294">
    <property type="entry name" value="Phytochrome"/>
</dbReference>
<evidence type="ECO:0000256" key="5">
    <source>
        <dbReference type="ARBA" id="ARBA00022553"/>
    </source>
</evidence>
<sequence>MNIKDIVNRDIVNLTNCESEPIHIPGTIQPHGFLIGIKKQDYLIDYCSANSTDFIGLKPEQLLGQHFTDIFQDVQIAQLSAHITDSYIDSPKPFVTTRNGIPFNTTAHLSGETFLLELEPFPNGALDLPNLYDQTRRFVSAMEKNNTLVELCQEIAHETREITGYDRVMIYRFDKQYNGEVIAESKRADLESFAGQKYPHTDIPAQARELYIRNPLRMIADINYTPVPLLTTDSNEEKSNQSLDLSLSILRSVSPIHIEYLQNMGVGATLTVSLLQDNKLWGLIACHHYSPKILPHYQRLAALLQGNFLTSQIKVREVAEEFKISEQVDKALFDSLSLLHEDENFVENHYNSASLLQLANASGVVIYQEGKLYTNGLVPAQETLLPFLGQLRYLYKNGSGHTEQLLSIYPEGRELTKFAAGIIYHAMSASSSDCILWMRQERIETVHWAGNPEKAIDMNAGGFRLSPRKSFELWKEVVKDKSAEWRKSELNAASSFAYALQKYLNLRQVRLEEERYRIINEELKAANKELANINWISTHDLKEPLRKIQIFASKVLDREDPELSLKVKDSVERMRYAAEKMQLLIEDILNYSKTGSVPKVFESTDLNEVFQSVISDLKDTIEEKKAEILHDILPEIPAIRFQIQQLFVNLISNSLKFAQDGVSPVISITYEIVGPKMLPGNSSLKNVDYHKISFTDNGIGFDQEYRERIFQVFQRLHPHHKYPGTGIGLAICKKIVENHNGILIANAKENEGAVFTIFLPVQLTAAK</sequence>
<comment type="catalytic activity">
    <reaction evidence="1">
        <text>ATP + protein L-histidine = ADP + protein N-phospho-L-histidine.</text>
        <dbReference type="EC" id="2.7.13.3"/>
    </reaction>
</comment>
<dbReference type="SMART" id="SM00388">
    <property type="entry name" value="HisKA"/>
    <property type="match status" value="1"/>
</dbReference>
<keyword evidence="9" id="KW-0157">Chromophore</keyword>
<keyword evidence="8" id="KW-0418">Kinase</keyword>
<dbReference type="InterPro" id="IPR052162">
    <property type="entry name" value="Sensor_kinase/Photoreceptor"/>
</dbReference>
<dbReference type="PANTHER" id="PTHR43304:SF1">
    <property type="entry name" value="PAC DOMAIN-CONTAINING PROTEIN"/>
    <property type="match status" value="1"/>
</dbReference>
<organism evidence="13 14">
    <name type="scientific">Dyadobacter helix</name>
    <dbReference type="NCBI Taxonomy" id="2822344"/>
    <lineage>
        <taxon>Bacteria</taxon>
        <taxon>Pseudomonadati</taxon>
        <taxon>Bacteroidota</taxon>
        <taxon>Cytophagia</taxon>
        <taxon>Cytophagales</taxon>
        <taxon>Spirosomataceae</taxon>
        <taxon>Dyadobacter</taxon>
    </lineage>
</organism>
<dbReference type="PRINTS" id="PR01033">
    <property type="entry name" value="PHYTOCHROME"/>
</dbReference>
<evidence type="ECO:0000256" key="7">
    <source>
        <dbReference type="ARBA" id="ARBA00022679"/>
    </source>
</evidence>
<evidence type="ECO:0000256" key="4">
    <source>
        <dbReference type="ARBA" id="ARBA00022543"/>
    </source>
</evidence>
<evidence type="ECO:0000256" key="9">
    <source>
        <dbReference type="ARBA" id="ARBA00022991"/>
    </source>
</evidence>
<accession>A0A916NAU0</accession>
<keyword evidence="4" id="KW-0600">Photoreceptor protein</keyword>
<dbReference type="PANTHER" id="PTHR43304">
    <property type="entry name" value="PHYTOCHROME-LIKE PROTEIN CPH1"/>
    <property type="match status" value="1"/>
</dbReference>
<dbReference type="InterPro" id="IPR043150">
    <property type="entry name" value="Phytochrome_PHY_sf"/>
</dbReference>
<dbReference type="EMBL" id="CAJRAF010000001">
    <property type="protein sequence ID" value="CAG4990003.1"/>
    <property type="molecule type" value="Genomic_DNA"/>
</dbReference>
<dbReference type="InterPro" id="IPR003018">
    <property type="entry name" value="GAF"/>
</dbReference>
<feature type="domain" description="Phytochrome chromophore attachment site" evidence="11">
    <location>
        <begin position="147"/>
        <end position="307"/>
    </location>
</feature>
<feature type="domain" description="Histidine kinase" evidence="12">
    <location>
        <begin position="536"/>
        <end position="763"/>
    </location>
</feature>
<evidence type="ECO:0000313" key="13">
    <source>
        <dbReference type="EMBL" id="CAG4990003.1"/>
    </source>
</evidence>
<dbReference type="InterPro" id="IPR036097">
    <property type="entry name" value="HisK_dim/P_sf"/>
</dbReference>
<dbReference type="SUPFAM" id="SSF55781">
    <property type="entry name" value="GAF domain-like"/>
    <property type="match status" value="2"/>
</dbReference>
<dbReference type="GO" id="GO:0009584">
    <property type="term" value="P:detection of visible light"/>
    <property type="evidence" value="ECO:0007669"/>
    <property type="project" value="InterPro"/>
</dbReference>
<dbReference type="SMART" id="SM00065">
    <property type="entry name" value="GAF"/>
    <property type="match status" value="1"/>
</dbReference>
<evidence type="ECO:0000259" key="12">
    <source>
        <dbReference type="PROSITE" id="PS50109"/>
    </source>
</evidence>
<dbReference type="CDD" id="cd00082">
    <property type="entry name" value="HisKA"/>
    <property type="match status" value="1"/>
</dbReference>
<name>A0A916NAU0_9BACT</name>
<keyword evidence="5" id="KW-0597">Phosphoprotein</keyword>
<dbReference type="InterPro" id="IPR005467">
    <property type="entry name" value="His_kinase_dom"/>
</dbReference>
<keyword evidence="14" id="KW-1185">Reference proteome</keyword>
<keyword evidence="7 13" id="KW-0808">Transferase</keyword>
<dbReference type="Gene3D" id="3.30.450.270">
    <property type="match status" value="1"/>
</dbReference>
<dbReference type="SUPFAM" id="SSF55874">
    <property type="entry name" value="ATPase domain of HSP90 chaperone/DNA topoisomerase II/histidine kinase"/>
    <property type="match status" value="1"/>
</dbReference>
<evidence type="ECO:0000259" key="11">
    <source>
        <dbReference type="PROSITE" id="PS50046"/>
    </source>
</evidence>
<dbReference type="Gene3D" id="1.10.287.130">
    <property type="match status" value="1"/>
</dbReference>
<protein>
    <recommendedName>
        <fullName evidence="3">histidine kinase</fullName>
        <ecNumber evidence="3">2.7.13.3</ecNumber>
    </recommendedName>
</protein>
<dbReference type="Gene3D" id="3.30.450.20">
    <property type="entry name" value="PAS domain"/>
    <property type="match status" value="1"/>
</dbReference>
<dbReference type="EC" id="2.7.13.3" evidence="3"/>
<dbReference type="InterPro" id="IPR013654">
    <property type="entry name" value="PAS_2"/>
</dbReference>
<keyword evidence="6" id="KW-0716">Sensory transduction</keyword>
<dbReference type="Pfam" id="PF01590">
    <property type="entry name" value="GAF"/>
    <property type="match status" value="1"/>
</dbReference>
<dbReference type="InterPro" id="IPR016132">
    <property type="entry name" value="Phyto_chromo_attachment"/>
</dbReference>
<dbReference type="SUPFAM" id="SSF47384">
    <property type="entry name" value="Homodimeric domain of signal transducing histidine kinase"/>
    <property type="match status" value="1"/>
</dbReference>
<dbReference type="InterPro" id="IPR035965">
    <property type="entry name" value="PAS-like_dom_sf"/>
</dbReference>
<dbReference type="Proteomes" id="UP000680038">
    <property type="component" value="Unassembled WGS sequence"/>
</dbReference>
<dbReference type="PROSITE" id="PS50109">
    <property type="entry name" value="HIS_KIN"/>
    <property type="match status" value="1"/>
</dbReference>
<evidence type="ECO:0000256" key="8">
    <source>
        <dbReference type="ARBA" id="ARBA00022777"/>
    </source>
</evidence>
<dbReference type="InterPro" id="IPR013515">
    <property type="entry name" value="Phytochrome_cen-reg"/>
</dbReference>
<evidence type="ECO:0000256" key="3">
    <source>
        <dbReference type="ARBA" id="ARBA00012438"/>
    </source>
</evidence>
<dbReference type="GO" id="GO:0006355">
    <property type="term" value="P:regulation of DNA-templated transcription"/>
    <property type="evidence" value="ECO:0007669"/>
    <property type="project" value="InterPro"/>
</dbReference>
<reference evidence="13" key="1">
    <citation type="submission" date="2021-04" db="EMBL/GenBank/DDBJ databases">
        <authorList>
            <person name="Rodrigo-Torres L."/>
            <person name="Arahal R. D."/>
            <person name="Lucena T."/>
        </authorList>
    </citation>
    <scope>NUCLEOTIDE SEQUENCE</scope>
    <source>
        <strain evidence="13">CECT 9275</strain>
    </source>
</reference>
<dbReference type="InterPro" id="IPR029016">
    <property type="entry name" value="GAF-like_dom_sf"/>
</dbReference>
<proteinExistence type="inferred from homology"/>
<dbReference type="RefSeq" id="WP_215237193.1">
    <property type="nucleotide sequence ID" value="NZ_CAJRAF010000001.1"/>
</dbReference>
<gene>
    <name evidence="13" type="primary">cph1_1</name>
    <name evidence="13" type="ORF">DYBT9275_00425</name>
</gene>
<dbReference type="Pfam" id="PF08446">
    <property type="entry name" value="PAS_2"/>
    <property type="match status" value="1"/>
</dbReference>
<dbReference type="GO" id="GO:0000155">
    <property type="term" value="F:phosphorelay sensor kinase activity"/>
    <property type="evidence" value="ECO:0007669"/>
    <property type="project" value="InterPro"/>
</dbReference>
<evidence type="ECO:0000313" key="14">
    <source>
        <dbReference type="Proteomes" id="UP000680038"/>
    </source>
</evidence>
<keyword evidence="10" id="KW-0675">Receptor</keyword>
<evidence type="ECO:0000256" key="2">
    <source>
        <dbReference type="ARBA" id="ARBA00006402"/>
    </source>
</evidence>
<dbReference type="PROSITE" id="PS50046">
    <property type="entry name" value="PHYTOCHROME_2"/>
    <property type="match status" value="1"/>
</dbReference>
<dbReference type="InterPro" id="IPR036890">
    <property type="entry name" value="HATPase_C_sf"/>
</dbReference>
<dbReference type="AlphaFoldDB" id="A0A916NAU0"/>
<evidence type="ECO:0000256" key="6">
    <source>
        <dbReference type="ARBA" id="ARBA00022606"/>
    </source>
</evidence>
<dbReference type="Pfam" id="PF00512">
    <property type="entry name" value="HisKA"/>
    <property type="match status" value="1"/>
</dbReference>
<dbReference type="Gene3D" id="3.30.565.10">
    <property type="entry name" value="Histidine kinase-like ATPase, C-terminal domain"/>
    <property type="match status" value="1"/>
</dbReference>
<dbReference type="InterPro" id="IPR003594">
    <property type="entry name" value="HATPase_dom"/>
</dbReference>
<comment type="caution">
    <text evidence="13">The sequence shown here is derived from an EMBL/GenBank/DDBJ whole genome shotgun (WGS) entry which is preliminary data.</text>
</comment>
<evidence type="ECO:0000256" key="1">
    <source>
        <dbReference type="ARBA" id="ARBA00000085"/>
    </source>
</evidence>
<dbReference type="InterPro" id="IPR003661">
    <property type="entry name" value="HisK_dim/P_dom"/>
</dbReference>
<comment type="similarity">
    <text evidence="2">In the N-terminal section; belongs to the phytochrome family.</text>
</comment>